<reference evidence="8" key="1">
    <citation type="submission" date="2019-09" db="EMBL/GenBank/DDBJ databases">
        <authorList>
            <person name="Li J."/>
        </authorList>
    </citation>
    <scope>NUCLEOTIDE SEQUENCE [LARGE SCALE GENOMIC DNA]</scope>
    <source>
        <strain evidence="8">NRBC 14897</strain>
    </source>
</reference>
<dbReference type="RefSeq" id="WP_129185685.1">
    <property type="nucleotide sequence ID" value="NZ_JAGIOG010000001.1"/>
</dbReference>
<dbReference type="SMART" id="SM00382">
    <property type="entry name" value="AAA"/>
    <property type="match status" value="3"/>
</dbReference>
<feature type="domain" description="FHA" evidence="6">
    <location>
        <begin position="125"/>
        <end position="173"/>
    </location>
</feature>
<proteinExistence type="predicted"/>
<dbReference type="PROSITE" id="PS50901">
    <property type="entry name" value="FTSK"/>
    <property type="match status" value="2"/>
</dbReference>
<dbReference type="InterPro" id="IPR008984">
    <property type="entry name" value="SMAD_FHA_dom_sf"/>
</dbReference>
<sequence>MKLKLSIGGLGADEDVMITADAAATVGDLAAEIAARVEVASALDGDVTIRVHGLPTESASSSPVLLDPHAPIGESALPSGTRVTLASAAELFDAAGHRRGDAKALLRIHSGPDAGREFNLPSGSTQVGRDVSSDVQLSDSFVSKRHIRISVTDMIEVIDLGSANGTTIAGEQVQRAEVRPDELVEIGDTVLTIAPLSRLKGGGHATVGFNRSPVVQRIFGAREIDAPEPPGPVRPSRFPIIAMAGPLLVAGAMFFVTKLAKQNVSPVMFVMLALSPLLMVGAFVDQRRQARSEAKEADAQFADSVAGMRAELERLGEEERLSRYAEAPSAVDSLTATEELGRLLWSRRVDRPGFLDVRLGIGRVTSRTTIKLPHSRRSKAADWERLVELQRDFSTIDAVPVVASLTDAGGLGIAGPVDVMSDVARGLVAQIACLHSPSEVAIAAVGSTLTVSGWDWLKWLPHVGSPHSPLKDLSLADSATTAAKLVAQLEELCAERAEGLSAGGAAPAPLPRIVLIVMDDAPIDRSRLVSLAETGPQVGVHVLWCAGSVSQVPAACRSFVELDEAGRAESGQVHLSEIVDPIRCESLALDVAGHLARRLAPVVDAGARVEDDSDLPRTVSFLASMGTDLGRSPQSVTERWTANDPTLVGGAVPKGGYSLRAVVGQSAGDAFALDLRTHGPHALVGGTTGSGKSEFLQSWVLALAASQSPQRVTFLFVDYKGGSAFARCTELPHCVGLVTDLDQHLVRRALTSLRAELTYREEVLATHRAKDIIDLEKKPDAPQLPSLLIVVDEFAALAQEIPEFVDGVIDVAQRGRSLGLHLILATQRPSGVIKGNLRANTNLRVALRMADSDDSVDVLGDAMSAGFDPAIPGRAAAKTGPGRITVFQSLYVGGSTPDVAPRPALDVETLSFGVPRLLAAAADESPEAAGPEPETDLNRTVDQIISAARVLELASPRKPWLPVLAPVYDLTQIPQRTDTELVLGMQDVPHEQSNRLVHFRPDTDGNMAVIGTGGSGKSTVLRTLGVAAAGTMRGGPCDVYALDFGSRGLSMLADLPHVGAVISGSDHERVGRLLRWLRDEVDGRARRYAAASASTVTEFRERTGEHDERRILVLLDGLPAFRQEYELGPRSAYYTLFGQLAADGRAVGIHFIVTADRPGAIPASLAATIQRRLILRLSDQNDYALAGVPSDVLSAESPPGRGIIDGLETQIAVLGASASLPRQAEETAQLAQALTARGRVRARPIERLAERITLSELPAQRGGRVVVGISDEDLEPFAVAPHGSFLVVGPPGSGRTTALATLVRACRRSSPQAQTFLFGTRRTVLRNVDAWGDVALGDDEIGVLAMDLGGRLQSGALAASDARPVVIVIEGIDALASTPSEASLEGLVKTALDHGAFVVGESEVSALGNAYMLGNAFKAGRRGMALQPDDMDGQTAFKQQFPRTNRSEFPPGRGMVVDAGRAERVQLCLPE</sequence>
<evidence type="ECO:0000259" key="6">
    <source>
        <dbReference type="PROSITE" id="PS50006"/>
    </source>
</evidence>
<dbReference type="Gene3D" id="2.60.200.20">
    <property type="match status" value="1"/>
</dbReference>
<feature type="domain" description="FtsK" evidence="7">
    <location>
        <begin position="992"/>
        <end position="1184"/>
    </location>
</feature>
<dbReference type="GO" id="GO:0003677">
    <property type="term" value="F:DNA binding"/>
    <property type="evidence" value="ECO:0007669"/>
    <property type="project" value="InterPro"/>
</dbReference>
<evidence type="ECO:0000313" key="9">
    <source>
        <dbReference type="Proteomes" id="UP001515100"/>
    </source>
</evidence>
<evidence type="ECO:0000313" key="8">
    <source>
        <dbReference type="EMBL" id="KAA1374681.1"/>
    </source>
</evidence>
<dbReference type="EMBL" id="SDPP02000004">
    <property type="protein sequence ID" value="KAA1374681.1"/>
    <property type="molecule type" value="Genomic_DNA"/>
</dbReference>
<evidence type="ECO:0000256" key="5">
    <source>
        <dbReference type="SAM" id="Phobius"/>
    </source>
</evidence>
<organism evidence="8 9">
    <name type="scientific">Aeromicrobium fastidiosum</name>
    <dbReference type="NCBI Taxonomy" id="52699"/>
    <lineage>
        <taxon>Bacteria</taxon>
        <taxon>Bacillati</taxon>
        <taxon>Actinomycetota</taxon>
        <taxon>Actinomycetes</taxon>
        <taxon>Propionibacteriales</taxon>
        <taxon>Nocardioidaceae</taxon>
        <taxon>Aeromicrobium</taxon>
    </lineage>
</organism>
<keyword evidence="9" id="KW-1185">Reference proteome</keyword>
<evidence type="ECO:0000256" key="1">
    <source>
        <dbReference type="ARBA" id="ARBA00022553"/>
    </source>
</evidence>
<evidence type="ECO:0000256" key="4">
    <source>
        <dbReference type="PROSITE-ProRule" id="PRU00289"/>
    </source>
</evidence>
<keyword evidence="5" id="KW-1133">Transmembrane helix</keyword>
<gene>
    <name evidence="8" type="ORF">ESP62_014915</name>
</gene>
<dbReference type="Gene3D" id="3.40.50.300">
    <property type="entry name" value="P-loop containing nucleotide triphosphate hydrolases"/>
    <property type="match status" value="4"/>
</dbReference>
<dbReference type="SMART" id="SM00240">
    <property type="entry name" value="FHA"/>
    <property type="match status" value="1"/>
</dbReference>
<dbReference type="PANTHER" id="PTHR22683">
    <property type="entry name" value="SPORULATION PROTEIN RELATED"/>
    <property type="match status" value="1"/>
</dbReference>
<keyword evidence="2 4" id="KW-0547">Nucleotide-binding</keyword>
<dbReference type="InterPro" id="IPR000253">
    <property type="entry name" value="FHA_dom"/>
</dbReference>
<keyword evidence="5" id="KW-0812">Transmembrane</keyword>
<accession>A0A641ALT5</accession>
<dbReference type="OrthoDB" id="9807790at2"/>
<feature type="binding site" evidence="4">
    <location>
        <begin position="686"/>
        <end position="693"/>
    </location>
    <ligand>
        <name>ATP</name>
        <dbReference type="ChEBI" id="CHEBI:30616"/>
    </ligand>
</feature>
<dbReference type="InterPro" id="IPR032030">
    <property type="entry name" value="YscD_cytoplasmic_dom"/>
</dbReference>
<dbReference type="SUPFAM" id="SSF49879">
    <property type="entry name" value="SMAD/FHA domain"/>
    <property type="match status" value="1"/>
</dbReference>
<dbReference type="SUPFAM" id="SSF52540">
    <property type="entry name" value="P-loop containing nucleoside triphosphate hydrolases"/>
    <property type="match status" value="3"/>
</dbReference>
<comment type="caution">
    <text evidence="8">The sequence shown here is derived from an EMBL/GenBank/DDBJ whole genome shotgun (WGS) entry which is preliminary data.</text>
</comment>
<feature type="transmembrane region" description="Helical" evidence="5">
    <location>
        <begin position="238"/>
        <end position="257"/>
    </location>
</feature>
<keyword evidence="1" id="KW-0597">Phosphoprotein</keyword>
<dbReference type="Pfam" id="PF16697">
    <property type="entry name" value="Yop-YscD_cpl"/>
    <property type="match status" value="1"/>
</dbReference>
<dbReference type="CDD" id="cd01127">
    <property type="entry name" value="TrwB_TraG_TraD_VirD4"/>
    <property type="match status" value="1"/>
</dbReference>
<keyword evidence="5" id="KW-0472">Membrane</keyword>
<dbReference type="InterPro" id="IPR003593">
    <property type="entry name" value="AAA+_ATPase"/>
</dbReference>
<feature type="domain" description="FtsK" evidence="7">
    <location>
        <begin position="668"/>
        <end position="856"/>
    </location>
</feature>
<name>A0A641ALT5_9ACTN</name>
<evidence type="ECO:0000256" key="2">
    <source>
        <dbReference type="ARBA" id="ARBA00022741"/>
    </source>
</evidence>
<dbReference type="PROSITE" id="PS50006">
    <property type="entry name" value="FHA_DOMAIN"/>
    <property type="match status" value="1"/>
</dbReference>
<dbReference type="InterPro" id="IPR002543">
    <property type="entry name" value="FtsK_dom"/>
</dbReference>
<dbReference type="CDD" id="cd00060">
    <property type="entry name" value="FHA"/>
    <property type="match status" value="1"/>
</dbReference>
<evidence type="ECO:0000256" key="3">
    <source>
        <dbReference type="ARBA" id="ARBA00022840"/>
    </source>
</evidence>
<dbReference type="GO" id="GO:0005524">
    <property type="term" value="F:ATP binding"/>
    <property type="evidence" value="ECO:0007669"/>
    <property type="project" value="UniProtKB-UniRule"/>
</dbReference>
<dbReference type="Pfam" id="PF01580">
    <property type="entry name" value="FtsK_SpoIIIE"/>
    <property type="match status" value="2"/>
</dbReference>
<keyword evidence="3 4" id="KW-0067">ATP-binding</keyword>
<protein>
    <submittedName>
        <fullName evidence="8">FHA domain-containing protein</fullName>
    </submittedName>
</protein>
<dbReference type="InterPro" id="IPR027417">
    <property type="entry name" value="P-loop_NTPase"/>
</dbReference>
<feature type="binding site" evidence="4">
    <location>
        <begin position="1011"/>
        <end position="1018"/>
    </location>
    <ligand>
        <name>ATP</name>
        <dbReference type="ChEBI" id="CHEBI:30616"/>
    </ligand>
</feature>
<dbReference type="InterPro" id="IPR050206">
    <property type="entry name" value="FtsK/SpoIIIE/SftA"/>
</dbReference>
<dbReference type="Proteomes" id="UP001515100">
    <property type="component" value="Unassembled WGS sequence"/>
</dbReference>
<dbReference type="PANTHER" id="PTHR22683:SF1">
    <property type="entry name" value="TYPE VII SECRETION SYSTEM PROTEIN ESSC"/>
    <property type="match status" value="1"/>
</dbReference>
<feature type="transmembrane region" description="Helical" evidence="5">
    <location>
        <begin position="264"/>
        <end position="284"/>
    </location>
</feature>
<evidence type="ECO:0000259" key="7">
    <source>
        <dbReference type="PROSITE" id="PS50901"/>
    </source>
</evidence>